<accession>A0A0N5CG64</accession>
<dbReference type="AlphaFoldDB" id="A0A0N5CG64"/>
<evidence type="ECO:0000313" key="1">
    <source>
        <dbReference type="Proteomes" id="UP000046392"/>
    </source>
</evidence>
<evidence type="ECO:0000313" key="2">
    <source>
        <dbReference type="WBParaSite" id="SPAL_0001684300.1"/>
    </source>
</evidence>
<dbReference type="Proteomes" id="UP000046392">
    <property type="component" value="Unplaced"/>
</dbReference>
<organism evidence="1 2">
    <name type="scientific">Strongyloides papillosus</name>
    <name type="common">Intestinal threadworm</name>
    <dbReference type="NCBI Taxonomy" id="174720"/>
    <lineage>
        <taxon>Eukaryota</taxon>
        <taxon>Metazoa</taxon>
        <taxon>Ecdysozoa</taxon>
        <taxon>Nematoda</taxon>
        <taxon>Chromadorea</taxon>
        <taxon>Rhabditida</taxon>
        <taxon>Tylenchina</taxon>
        <taxon>Panagrolaimomorpha</taxon>
        <taxon>Strongyloidoidea</taxon>
        <taxon>Strongyloididae</taxon>
        <taxon>Strongyloides</taxon>
    </lineage>
</organism>
<name>A0A0N5CG64_STREA</name>
<keyword evidence="1" id="KW-1185">Reference proteome</keyword>
<sequence>MIPNAKELRITYNGNLLSEQSLIKLGLLEKNGSTLVMKKILTDIFMDKSMLEYNNTNGDHTKPLPIRVMNNLYDHGFFNFDNRYHIEGIILPFYREEQFVALEEEFYRKFLDEMKFKNNLAVVNDSKRYLIKNYLRCSKCGTVHENNIEYDKFDIVVCIHLL</sequence>
<dbReference type="WBParaSite" id="SPAL_0001684300.1">
    <property type="protein sequence ID" value="SPAL_0001684300.1"/>
    <property type="gene ID" value="SPAL_0001684300"/>
</dbReference>
<protein>
    <submittedName>
        <fullName evidence="2">Ubiquitin-like domain-containing protein</fullName>
    </submittedName>
</protein>
<reference evidence="2" key="1">
    <citation type="submission" date="2017-02" db="UniProtKB">
        <authorList>
            <consortium name="WormBaseParasite"/>
        </authorList>
    </citation>
    <scope>IDENTIFICATION</scope>
</reference>
<proteinExistence type="predicted"/>